<protein>
    <submittedName>
        <fullName evidence="2">Uncharacterized protein</fullName>
    </submittedName>
</protein>
<accession>A0A354M3M4</accession>
<organism evidence="2 3">
    <name type="scientific">Coprobacter fastidiosus</name>
    <dbReference type="NCBI Taxonomy" id="1099853"/>
    <lineage>
        <taxon>Bacteria</taxon>
        <taxon>Pseudomonadati</taxon>
        <taxon>Bacteroidota</taxon>
        <taxon>Bacteroidia</taxon>
        <taxon>Bacteroidales</taxon>
        <taxon>Barnesiellaceae</taxon>
        <taxon>Coprobacter</taxon>
    </lineage>
</organism>
<gene>
    <name evidence="2" type="ORF">DDY73_08915</name>
</gene>
<sequence length="63" mass="7748">MFVKETVWNVFLDRFFFFVSIFFENNLFYASVTCEFLFSENHIRKYLSKVCIYDFLSENLNSF</sequence>
<dbReference type="EMBL" id="DNWC01000118">
    <property type="protein sequence ID" value="HBJ09113.1"/>
    <property type="molecule type" value="Genomic_DNA"/>
</dbReference>
<feature type="transmembrane region" description="Helical" evidence="1">
    <location>
        <begin position="15"/>
        <end position="38"/>
    </location>
</feature>
<comment type="caution">
    <text evidence="2">The sequence shown here is derived from an EMBL/GenBank/DDBJ whole genome shotgun (WGS) entry which is preliminary data.</text>
</comment>
<keyword evidence="1" id="KW-0812">Transmembrane</keyword>
<dbReference type="Proteomes" id="UP000262954">
    <property type="component" value="Unassembled WGS sequence"/>
</dbReference>
<keyword evidence="1" id="KW-0472">Membrane</keyword>
<evidence type="ECO:0000313" key="3">
    <source>
        <dbReference type="Proteomes" id="UP000262954"/>
    </source>
</evidence>
<reference evidence="2 3" key="1">
    <citation type="journal article" date="2018" name="Nat. Biotechnol.">
        <title>A standardized bacterial taxonomy based on genome phylogeny substantially revises the tree of life.</title>
        <authorList>
            <person name="Parks D.H."/>
            <person name="Chuvochina M."/>
            <person name="Waite D.W."/>
            <person name="Rinke C."/>
            <person name="Skarshewski A."/>
            <person name="Chaumeil P.A."/>
            <person name="Hugenholtz P."/>
        </authorList>
    </citation>
    <scope>NUCLEOTIDE SEQUENCE [LARGE SCALE GENOMIC DNA]</scope>
    <source>
        <strain evidence="2">UBA11482</strain>
    </source>
</reference>
<evidence type="ECO:0000313" key="2">
    <source>
        <dbReference type="EMBL" id="HBJ09113.1"/>
    </source>
</evidence>
<evidence type="ECO:0000256" key="1">
    <source>
        <dbReference type="SAM" id="Phobius"/>
    </source>
</evidence>
<keyword evidence="1" id="KW-1133">Transmembrane helix</keyword>
<name>A0A354M3M4_9BACT</name>
<proteinExistence type="predicted"/>
<dbReference type="AlphaFoldDB" id="A0A354M3M4"/>